<keyword evidence="2" id="KW-1185">Reference proteome</keyword>
<protein>
    <submittedName>
        <fullName evidence="1">Uncharacterized protein</fullName>
    </submittedName>
</protein>
<evidence type="ECO:0000313" key="2">
    <source>
        <dbReference type="Proteomes" id="UP000324222"/>
    </source>
</evidence>
<organism evidence="1 2">
    <name type="scientific">Portunus trituberculatus</name>
    <name type="common">Swimming crab</name>
    <name type="synonym">Neptunus trituberculatus</name>
    <dbReference type="NCBI Taxonomy" id="210409"/>
    <lineage>
        <taxon>Eukaryota</taxon>
        <taxon>Metazoa</taxon>
        <taxon>Ecdysozoa</taxon>
        <taxon>Arthropoda</taxon>
        <taxon>Crustacea</taxon>
        <taxon>Multicrustacea</taxon>
        <taxon>Malacostraca</taxon>
        <taxon>Eumalacostraca</taxon>
        <taxon>Eucarida</taxon>
        <taxon>Decapoda</taxon>
        <taxon>Pleocyemata</taxon>
        <taxon>Brachyura</taxon>
        <taxon>Eubrachyura</taxon>
        <taxon>Portunoidea</taxon>
        <taxon>Portunidae</taxon>
        <taxon>Portuninae</taxon>
        <taxon>Portunus</taxon>
    </lineage>
</organism>
<reference evidence="1 2" key="1">
    <citation type="submission" date="2019-05" db="EMBL/GenBank/DDBJ databases">
        <title>Another draft genome of Portunus trituberculatus and its Hox gene families provides insights of decapod evolution.</title>
        <authorList>
            <person name="Jeong J.-H."/>
            <person name="Song I."/>
            <person name="Kim S."/>
            <person name="Choi T."/>
            <person name="Kim D."/>
            <person name="Ryu S."/>
            <person name="Kim W."/>
        </authorList>
    </citation>
    <scope>NUCLEOTIDE SEQUENCE [LARGE SCALE GENOMIC DNA]</scope>
    <source>
        <tissue evidence="1">Muscle</tissue>
    </source>
</reference>
<dbReference type="Proteomes" id="UP000324222">
    <property type="component" value="Unassembled WGS sequence"/>
</dbReference>
<proteinExistence type="predicted"/>
<dbReference type="EMBL" id="VSRR010094027">
    <property type="protein sequence ID" value="MPC93207.1"/>
    <property type="molecule type" value="Genomic_DNA"/>
</dbReference>
<comment type="caution">
    <text evidence="1">The sequence shown here is derived from an EMBL/GenBank/DDBJ whole genome shotgun (WGS) entry which is preliminary data.</text>
</comment>
<sequence length="71" mass="8210">MKSPIYPISRGRTMGKLQVTQLWDGVRWRDRWRSGRKVWRRVSLCRPPSLSLSFNLSLPAGWNRAEGPTGV</sequence>
<accession>A0A5B7JJ31</accession>
<dbReference type="AlphaFoldDB" id="A0A5B7JJ31"/>
<name>A0A5B7JJ31_PORTR</name>
<gene>
    <name evidence="1" type="ORF">E2C01_088330</name>
</gene>
<evidence type="ECO:0000313" key="1">
    <source>
        <dbReference type="EMBL" id="MPC93207.1"/>
    </source>
</evidence>